<dbReference type="Pfam" id="PF05958">
    <property type="entry name" value="tRNA_U5-meth_tr"/>
    <property type="match status" value="1"/>
</dbReference>
<name>A0ABW2ARR7_9MICO</name>
<evidence type="ECO:0000256" key="1">
    <source>
        <dbReference type="ARBA" id="ARBA00022603"/>
    </source>
</evidence>
<dbReference type="InterPro" id="IPR030390">
    <property type="entry name" value="MeTrfase_TrmA_AS"/>
</dbReference>
<dbReference type="Gene3D" id="3.40.50.150">
    <property type="entry name" value="Vaccinia Virus protein VP39"/>
    <property type="match status" value="1"/>
</dbReference>
<dbReference type="InterPro" id="IPR010280">
    <property type="entry name" value="U5_MeTrfase_fam"/>
</dbReference>
<keyword evidence="1 4" id="KW-0489">Methyltransferase</keyword>
<dbReference type="RefSeq" id="WP_377821754.1">
    <property type="nucleotide sequence ID" value="NZ_JBHSWJ010000002.1"/>
</dbReference>
<dbReference type="GO" id="GO:0008168">
    <property type="term" value="F:methyltransferase activity"/>
    <property type="evidence" value="ECO:0007669"/>
    <property type="project" value="UniProtKB-KW"/>
</dbReference>
<keyword evidence="7" id="KW-1185">Reference proteome</keyword>
<dbReference type="Gene3D" id="2.40.50.1070">
    <property type="match status" value="1"/>
</dbReference>
<evidence type="ECO:0000256" key="5">
    <source>
        <dbReference type="PROSITE-ProRule" id="PRU10015"/>
    </source>
</evidence>
<keyword evidence="2 4" id="KW-0808">Transferase</keyword>
<dbReference type="PROSITE" id="PS51687">
    <property type="entry name" value="SAM_MT_RNA_M5U"/>
    <property type="match status" value="1"/>
</dbReference>
<dbReference type="GO" id="GO:0032259">
    <property type="term" value="P:methylation"/>
    <property type="evidence" value="ECO:0007669"/>
    <property type="project" value="UniProtKB-KW"/>
</dbReference>
<comment type="caution">
    <text evidence="6">The sequence shown here is derived from an EMBL/GenBank/DDBJ whole genome shotgun (WGS) entry which is preliminary data.</text>
</comment>
<proteinExistence type="inferred from homology"/>
<sequence>MRCGYFDSHRCRSCELMGVPYAEQLADLDRHLRETLPTVPTEAWSAPAAGPESHFRNKAKLVVGGRRGAPTLGILDTAGRGVDLRDCGLYEPGLHAALPPLADFVARTGLTPYDVPQRSGELKHLLVTHSPDDELMIRFVLRSTGQLAKLERALPDLSEHLPQTRVVSVNLLPEHRAATEGAEEHLLTQQAELPMRLPELTLYLGPQAFFQTDTAVAAMLYQQAQQWVSDLRPKLVWDLFCGVGGFGLHVAQVCQPQVLRGIEISAAAVASAQRAAAALDQTGTRCIFEAADAEQELGTDAPELLIVNPPRRGIGALAGRIEQSGVEYLLYSSCNAGSLARDLAAMPSLHPVAARAFAMFPQTRHHEVLVLLRRIDHPAG</sequence>
<dbReference type="PANTHER" id="PTHR11061">
    <property type="entry name" value="RNA M5U METHYLTRANSFERASE"/>
    <property type="match status" value="1"/>
</dbReference>
<feature type="active site" description="Nucleophile" evidence="4">
    <location>
        <position position="334"/>
    </location>
</feature>
<feature type="binding site" evidence="4">
    <location>
        <position position="308"/>
    </location>
    <ligand>
        <name>S-adenosyl-L-methionine</name>
        <dbReference type="ChEBI" id="CHEBI:59789"/>
    </ligand>
</feature>
<comment type="similarity">
    <text evidence="4">Belongs to the class I-like SAM-binding methyltransferase superfamily. RNA M5U methyltransferase family.</text>
</comment>
<reference evidence="7" key="1">
    <citation type="journal article" date="2019" name="Int. J. Syst. Evol. Microbiol.">
        <title>The Global Catalogue of Microorganisms (GCM) 10K type strain sequencing project: providing services to taxonomists for standard genome sequencing and annotation.</title>
        <authorList>
            <consortium name="The Broad Institute Genomics Platform"/>
            <consortium name="The Broad Institute Genome Sequencing Center for Infectious Disease"/>
            <person name="Wu L."/>
            <person name="Ma J."/>
        </authorList>
    </citation>
    <scope>NUCLEOTIDE SEQUENCE [LARGE SCALE GENOMIC DNA]</scope>
    <source>
        <strain evidence="7">NBRC 106593</strain>
    </source>
</reference>
<dbReference type="PROSITE" id="PS01230">
    <property type="entry name" value="TRMA_1"/>
    <property type="match status" value="1"/>
</dbReference>
<feature type="binding site" evidence="4">
    <location>
        <position position="263"/>
    </location>
    <ligand>
        <name>S-adenosyl-L-methionine</name>
        <dbReference type="ChEBI" id="CHEBI:59789"/>
    </ligand>
</feature>
<keyword evidence="3 4" id="KW-0949">S-adenosyl-L-methionine</keyword>
<protein>
    <submittedName>
        <fullName evidence="6">Methyltransferase domain-containing protein</fullName>
    </submittedName>
</protein>
<feature type="binding site" evidence="4">
    <location>
        <position position="240"/>
    </location>
    <ligand>
        <name>S-adenosyl-L-methionine</name>
        <dbReference type="ChEBI" id="CHEBI:59789"/>
    </ligand>
</feature>
<dbReference type="EMBL" id="JBHSWJ010000002">
    <property type="protein sequence ID" value="MFC6713752.1"/>
    <property type="molecule type" value="Genomic_DNA"/>
</dbReference>
<evidence type="ECO:0000313" key="7">
    <source>
        <dbReference type="Proteomes" id="UP001596356"/>
    </source>
</evidence>
<dbReference type="InterPro" id="IPR029063">
    <property type="entry name" value="SAM-dependent_MTases_sf"/>
</dbReference>
<evidence type="ECO:0000256" key="2">
    <source>
        <dbReference type="ARBA" id="ARBA00022679"/>
    </source>
</evidence>
<dbReference type="PANTHER" id="PTHR11061:SF30">
    <property type="entry name" value="TRNA (URACIL(54)-C(5))-METHYLTRANSFERASE"/>
    <property type="match status" value="1"/>
</dbReference>
<feature type="binding site" evidence="4">
    <location>
        <position position="211"/>
    </location>
    <ligand>
        <name>S-adenosyl-L-methionine</name>
        <dbReference type="ChEBI" id="CHEBI:59789"/>
    </ligand>
</feature>
<evidence type="ECO:0000256" key="4">
    <source>
        <dbReference type="PROSITE-ProRule" id="PRU01024"/>
    </source>
</evidence>
<evidence type="ECO:0000313" key="6">
    <source>
        <dbReference type="EMBL" id="MFC6713752.1"/>
    </source>
</evidence>
<organism evidence="6 7">
    <name type="scientific">Branchiibius cervicis</name>
    <dbReference type="NCBI Taxonomy" id="908252"/>
    <lineage>
        <taxon>Bacteria</taxon>
        <taxon>Bacillati</taxon>
        <taxon>Actinomycetota</taxon>
        <taxon>Actinomycetes</taxon>
        <taxon>Micrococcales</taxon>
        <taxon>Dermacoccaceae</taxon>
        <taxon>Branchiibius</taxon>
    </lineage>
</organism>
<gene>
    <name evidence="6" type="ORF">ACFQBT_07890</name>
</gene>
<dbReference type="SUPFAM" id="SSF53335">
    <property type="entry name" value="S-adenosyl-L-methionine-dependent methyltransferases"/>
    <property type="match status" value="1"/>
</dbReference>
<evidence type="ECO:0000256" key="3">
    <source>
        <dbReference type="ARBA" id="ARBA00022691"/>
    </source>
</evidence>
<accession>A0ABW2ARR7</accession>
<feature type="active site" evidence="5">
    <location>
        <position position="334"/>
    </location>
</feature>
<dbReference type="Proteomes" id="UP001596356">
    <property type="component" value="Unassembled WGS sequence"/>
</dbReference>